<proteinExistence type="predicted"/>
<dbReference type="Proteomes" id="UP000095286">
    <property type="component" value="Unplaced"/>
</dbReference>
<name>A0AC35TI93_9BILA</name>
<sequence>MNTNLFYLLLFFAFSINCAVESSDKSGTLIADENKPTQIASPKPSTKNDLTQNNQTNSKNTIATTTPTVDFQPELVSKEYQLLMQNLPTAETYLPKFDFKRKDYTKFYDHNEKGPRNGCLKTHHRKFYDFTHGVYRANPGNKVLGIKCYYSCQYDVNVTRVFGPYKKIGQITKPSCDVTRTKCLDVIGNPIYADVDLYLQKQKPNPIVEMPDLHPNYTIAVNGTKYSVHMIYIDSVGEFTFKRTMPKTDKLIKDMYKAFEFKYLHKVGENTGPNEKAFLMSK</sequence>
<accession>A0AC35TI93</accession>
<evidence type="ECO:0000313" key="2">
    <source>
        <dbReference type="WBParaSite" id="RSKR_0000073300.1"/>
    </source>
</evidence>
<organism evidence="1 2">
    <name type="scientific">Rhabditophanes sp. KR3021</name>
    <dbReference type="NCBI Taxonomy" id="114890"/>
    <lineage>
        <taxon>Eukaryota</taxon>
        <taxon>Metazoa</taxon>
        <taxon>Ecdysozoa</taxon>
        <taxon>Nematoda</taxon>
        <taxon>Chromadorea</taxon>
        <taxon>Rhabditida</taxon>
        <taxon>Tylenchina</taxon>
        <taxon>Panagrolaimomorpha</taxon>
        <taxon>Strongyloidoidea</taxon>
        <taxon>Alloionematidae</taxon>
        <taxon>Rhabditophanes</taxon>
    </lineage>
</organism>
<evidence type="ECO:0000313" key="1">
    <source>
        <dbReference type="Proteomes" id="UP000095286"/>
    </source>
</evidence>
<dbReference type="WBParaSite" id="RSKR_0000073300.1">
    <property type="protein sequence ID" value="RSKR_0000073300.1"/>
    <property type="gene ID" value="RSKR_0000073300"/>
</dbReference>
<protein>
    <submittedName>
        <fullName evidence="2">Fam-a protein</fullName>
    </submittedName>
</protein>
<reference evidence="2" key="1">
    <citation type="submission" date="2016-11" db="UniProtKB">
        <authorList>
            <consortium name="WormBaseParasite"/>
        </authorList>
    </citation>
    <scope>IDENTIFICATION</scope>
    <source>
        <strain evidence="2">KR3021</strain>
    </source>
</reference>